<organism evidence="2 3">
    <name type="scientific">Brochothrix thermosphacta</name>
    <name type="common">Microbacterium thermosphactum</name>
    <dbReference type="NCBI Taxonomy" id="2756"/>
    <lineage>
        <taxon>Bacteria</taxon>
        <taxon>Bacillati</taxon>
        <taxon>Bacillota</taxon>
        <taxon>Bacilli</taxon>
        <taxon>Bacillales</taxon>
        <taxon>Listeriaceae</taxon>
        <taxon>Brochothrix</taxon>
    </lineage>
</organism>
<evidence type="ECO:0000313" key="2">
    <source>
        <dbReference type="EMBL" id="ATF26554.1"/>
    </source>
</evidence>
<keyword evidence="1" id="KW-0472">Membrane</keyword>
<protein>
    <submittedName>
        <fullName evidence="2">Oligosaccharide repeat unit polymerase</fullName>
    </submittedName>
</protein>
<keyword evidence="3" id="KW-1185">Reference proteome</keyword>
<feature type="transmembrane region" description="Helical" evidence="1">
    <location>
        <begin position="444"/>
        <end position="461"/>
    </location>
</feature>
<name>A0A1D2K8A0_BROTH</name>
<feature type="transmembrane region" description="Helical" evidence="1">
    <location>
        <begin position="35"/>
        <end position="57"/>
    </location>
</feature>
<feature type="transmembrane region" description="Helical" evidence="1">
    <location>
        <begin position="12"/>
        <end position="29"/>
    </location>
</feature>
<accession>A0A1D2K8A0</accession>
<evidence type="ECO:0000313" key="3">
    <source>
        <dbReference type="Proteomes" id="UP000243591"/>
    </source>
</evidence>
<feature type="transmembrane region" description="Helical" evidence="1">
    <location>
        <begin position="191"/>
        <end position="215"/>
    </location>
</feature>
<dbReference type="NCBIfam" id="TIGR04370">
    <property type="entry name" value="glyco_rpt_poly"/>
    <property type="match status" value="1"/>
</dbReference>
<dbReference type="EMBL" id="CP023483">
    <property type="protein sequence ID" value="ATF26554.1"/>
    <property type="molecule type" value="Genomic_DNA"/>
</dbReference>
<feature type="transmembrane region" description="Helical" evidence="1">
    <location>
        <begin position="390"/>
        <end position="410"/>
    </location>
</feature>
<feature type="transmembrane region" description="Helical" evidence="1">
    <location>
        <begin position="422"/>
        <end position="438"/>
    </location>
</feature>
<dbReference type="OrthoDB" id="2414544at2"/>
<sequence length="475" mass="54605">MVKLSKKKVMELIIIIFTIIICLSSYIYISLKEMIPGYELLGLLPLMYMLSVAIVLIPSIFNDFKVFNLVLTVLSFLRYVILPFLIVYADYYGGRSPVPPTANHYDLALKLMLYELLALTLTILCLDTLRKHRKKKRIQATNEVKRSHSIFFYIVFVIVASIGVLVVPGALSSVSFLIPSERVVDVLKTSALSSILSLYLFMIAKQIVALILTWFFYKKYQATKNKVFVFLAVLVMMLNIGVFAGTNRSDLVICMISSLYILHKLFPKHFKKIAFFIVLSVGFIVLLIATVRQIASVSGDVSKLIDFTDTMQVYLGGPYNVAMALEMKDMFPEARHWSVLLYDIFRPMIGINVFIKDLPIDYSVLYYNRRYFFSDKVTQILPMIGQGTLYFGYIGAPIIMVGFISIAYYFQKIMEQSRNLELVYFLTLATARMGFLLGQNTMNMVNDMSYNLLLFLFIYLLNKKIIYKKRMLNYD</sequence>
<feature type="transmembrane region" description="Helical" evidence="1">
    <location>
        <begin position="69"/>
        <end position="91"/>
    </location>
</feature>
<dbReference type="Proteomes" id="UP000243591">
    <property type="component" value="Chromosome"/>
</dbReference>
<feature type="transmembrane region" description="Helical" evidence="1">
    <location>
        <begin position="273"/>
        <end position="295"/>
    </location>
</feature>
<feature type="transmembrane region" description="Helical" evidence="1">
    <location>
        <begin position="227"/>
        <end position="244"/>
    </location>
</feature>
<evidence type="ECO:0000256" key="1">
    <source>
        <dbReference type="SAM" id="Phobius"/>
    </source>
</evidence>
<proteinExistence type="predicted"/>
<reference evidence="2 3" key="1">
    <citation type="submission" date="2017-09" db="EMBL/GenBank/DDBJ databases">
        <title>Complete Genome Sequences of Two Strains of the Meat Spoilage Bacterium Brochothrix thermosphacta Isolated from Ground Chicken.</title>
        <authorList>
            <person name="Paoli G.C."/>
            <person name="Wijey C."/>
            <person name="Chen C.-Y."/>
            <person name="Nguyen L."/>
            <person name="Yan X."/>
            <person name="Irwin P.L."/>
        </authorList>
    </citation>
    <scope>NUCLEOTIDE SEQUENCE [LARGE SCALE GENOMIC DNA]</scope>
    <source>
        <strain evidence="2 3">BI</strain>
    </source>
</reference>
<feature type="transmembrane region" description="Helical" evidence="1">
    <location>
        <begin position="150"/>
        <end position="171"/>
    </location>
</feature>
<keyword evidence="1" id="KW-1133">Transmembrane helix</keyword>
<keyword evidence="1" id="KW-0812">Transmembrane</keyword>
<dbReference type="KEGG" id="bths:CNY62_09205"/>
<feature type="transmembrane region" description="Helical" evidence="1">
    <location>
        <begin position="250"/>
        <end position="266"/>
    </location>
</feature>
<feature type="transmembrane region" description="Helical" evidence="1">
    <location>
        <begin position="111"/>
        <end position="129"/>
    </location>
</feature>
<gene>
    <name evidence="2" type="ORF">CNY62_09205</name>
</gene>
<dbReference type="RefSeq" id="WP_069119204.1">
    <property type="nucleotide sequence ID" value="NZ_CP023483.1"/>
</dbReference>
<dbReference type="AlphaFoldDB" id="A0A1D2K8A0"/>